<keyword evidence="1" id="KW-0808">Transferase</keyword>
<name>A0A6L2M2A2_TANCI</name>
<feature type="compositionally biased region" description="Acidic residues" evidence="9">
    <location>
        <begin position="272"/>
        <end position="291"/>
    </location>
</feature>
<keyword evidence="6 12" id="KW-0695">RNA-directed DNA polymerase</keyword>
<dbReference type="GO" id="GO:0016787">
    <property type="term" value="F:hydrolase activity"/>
    <property type="evidence" value="ECO:0007669"/>
    <property type="project" value="UniProtKB-KW"/>
</dbReference>
<dbReference type="InterPro" id="IPR057670">
    <property type="entry name" value="SH3_retrovirus"/>
</dbReference>
<dbReference type="PANTHER" id="PTHR47266">
    <property type="entry name" value="ENDONUCLEASE-RELATED"/>
    <property type="match status" value="1"/>
</dbReference>
<protein>
    <submittedName>
        <fullName evidence="12">Reverse transcriptase domain-containing protein</fullName>
    </submittedName>
</protein>
<dbReference type="Gene3D" id="4.10.60.10">
    <property type="entry name" value="Zinc finger, CCHC-type"/>
    <property type="match status" value="1"/>
</dbReference>
<evidence type="ECO:0000256" key="7">
    <source>
        <dbReference type="PROSITE-ProRule" id="PRU00047"/>
    </source>
</evidence>
<feature type="region of interest" description="Disordered" evidence="9">
    <location>
        <begin position="268"/>
        <end position="336"/>
    </location>
</feature>
<dbReference type="EMBL" id="BKCJ010005393">
    <property type="protein sequence ID" value="GEU66495.1"/>
    <property type="molecule type" value="Genomic_DNA"/>
</dbReference>
<evidence type="ECO:0000256" key="2">
    <source>
        <dbReference type="ARBA" id="ARBA00022695"/>
    </source>
</evidence>
<evidence type="ECO:0000256" key="6">
    <source>
        <dbReference type="ARBA" id="ARBA00022918"/>
    </source>
</evidence>
<feature type="domain" description="CCHC-type" evidence="10">
    <location>
        <begin position="802"/>
        <end position="817"/>
    </location>
</feature>
<dbReference type="GO" id="GO:0003676">
    <property type="term" value="F:nucleic acid binding"/>
    <property type="evidence" value="ECO:0007669"/>
    <property type="project" value="InterPro"/>
</dbReference>
<evidence type="ECO:0000256" key="5">
    <source>
        <dbReference type="ARBA" id="ARBA00022801"/>
    </source>
</evidence>
<gene>
    <name evidence="12" type="ORF">Tci_038473</name>
</gene>
<dbReference type="Pfam" id="PF00098">
    <property type="entry name" value="zf-CCHC"/>
    <property type="match status" value="1"/>
</dbReference>
<dbReference type="Pfam" id="PF25597">
    <property type="entry name" value="SH3_retrovirus"/>
    <property type="match status" value="1"/>
</dbReference>
<dbReference type="AlphaFoldDB" id="A0A6L2M2A2"/>
<dbReference type="PROSITE" id="PS50158">
    <property type="entry name" value="ZF_CCHC"/>
    <property type="match status" value="1"/>
</dbReference>
<accession>A0A6L2M2A2</accession>
<dbReference type="InterPro" id="IPR036397">
    <property type="entry name" value="RNaseH_sf"/>
</dbReference>
<dbReference type="SUPFAM" id="SSF56672">
    <property type="entry name" value="DNA/RNA polymerases"/>
    <property type="match status" value="1"/>
</dbReference>
<dbReference type="SUPFAM" id="SSF53098">
    <property type="entry name" value="Ribonuclease H-like"/>
    <property type="match status" value="1"/>
</dbReference>
<evidence type="ECO:0000256" key="1">
    <source>
        <dbReference type="ARBA" id="ARBA00022679"/>
    </source>
</evidence>
<feature type="domain" description="Integrase catalytic" evidence="11">
    <location>
        <begin position="192"/>
        <end position="270"/>
    </location>
</feature>
<dbReference type="InterPro" id="IPR001584">
    <property type="entry name" value="Integrase_cat-core"/>
</dbReference>
<dbReference type="GO" id="GO:0004519">
    <property type="term" value="F:endonuclease activity"/>
    <property type="evidence" value="ECO:0007669"/>
    <property type="project" value="UniProtKB-KW"/>
</dbReference>
<evidence type="ECO:0000256" key="3">
    <source>
        <dbReference type="ARBA" id="ARBA00022722"/>
    </source>
</evidence>
<feature type="region of interest" description="Disordered" evidence="9">
    <location>
        <begin position="708"/>
        <end position="735"/>
    </location>
</feature>
<dbReference type="InterPro" id="IPR036875">
    <property type="entry name" value="Znf_CCHC_sf"/>
</dbReference>
<dbReference type="InterPro" id="IPR001878">
    <property type="entry name" value="Znf_CCHC"/>
</dbReference>
<reference evidence="12" key="1">
    <citation type="journal article" date="2019" name="Sci. Rep.">
        <title>Draft genome of Tanacetum cinerariifolium, the natural source of mosquito coil.</title>
        <authorList>
            <person name="Yamashiro T."/>
            <person name="Shiraishi A."/>
            <person name="Satake H."/>
            <person name="Nakayama K."/>
        </authorList>
    </citation>
    <scope>NUCLEOTIDE SEQUENCE</scope>
</reference>
<comment type="caution">
    <text evidence="12">The sequence shown here is derived from an EMBL/GenBank/DDBJ whole genome shotgun (WGS) entry which is preliminary data.</text>
</comment>
<dbReference type="Pfam" id="PF17921">
    <property type="entry name" value="Integrase_H2C2"/>
    <property type="match status" value="1"/>
</dbReference>
<dbReference type="SUPFAM" id="SSF57756">
    <property type="entry name" value="Retrovirus zinc finger-like domains"/>
    <property type="match status" value="1"/>
</dbReference>
<keyword evidence="5" id="KW-0378">Hydrolase</keyword>
<organism evidence="12">
    <name type="scientific">Tanacetum cinerariifolium</name>
    <name type="common">Dalmatian daisy</name>
    <name type="synonym">Chrysanthemum cinerariifolium</name>
    <dbReference type="NCBI Taxonomy" id="118510"/>
    <lineage>
        <taxon>Eukaryota</taxon>
        <taxon>Viridiplantae</taxon>
        <taxon>Streptophyta</taxon>
        <taxon>Embryophyta</taxon>
        <taxon>Tracheophyta</taxon>
        <taxon>Spermatophyta</taxon>
        <taxon>Magnoliopsida</taxon>
        <taxon>eudicotyledons</taxon>
        <taxon>Gunneridae</taxon>
        <taxon>Pentapetalae</taxon>
        <taxon>asterids</taxon>
        <taxon>campanulids</taxon>
        <taxon>Asterales</taxon>
        <taxon>Asteraceae</taxon>
        <taxon>Asteroideae</taxon>
        <taxon>Anthemideae</taxon>
        <taxon>Anthemidinae</taxon>
        <taxon>Tanacetum</taxon>
    </lineage>
</organism>
<evidence type="ECO:0000259" key="11">
    <source>
        <dbReference type="PROSITE" id="PS50994"/>
    </source>
</evidence>
<dbReference type="Gene3D" id="1.10.340.70">
    <property type="match status" value="1"/>
</dbReference>
<dbReference type="GO" id="GO:0003964">
    <property type="term" value="F:RNA-directed DNA polymerase activity"/>
    <property type="evidence" value="ECO:0007669"/>
    <property type="project" value="UniProtKB-KW"/>
</dbReference>
<keyword evidence="3" id="KW-0540">Nuclease</keyword>
<feature type="compositionally biased region" description="Low complexity" evidence="9">
    <location>
        <begin position="356"/>
        <end position="372"/>
    </location>
</feature>
<feature type="compositionally biased region" description="Acidic residues" evidence="9">
    <location>
        <begin position="303"/>
        <end position="312"/>
    </location>
</feature>
<dbReference type="InterPro" id="IPR052160">
    <property type="entry name" value="Gypsy_RT_Integrase-like"/>
</dbReference>
<feature type="coiled-coil region" evidence="8">
    <location>
        <begin position="486"/>
        <end position="520"/>
    </location>
</feature>
<keyword evidence="2" id="KW-0548">Nucleotidyltransferase</keyword>
<feature type="compositionally biased region" description="Basic and acidic residues" evidence="9">
    <location>
        <begin position="708"/>
        <end position="718"/>
    </location>
</feature>
<dbReference type="PROSITE" id="PS50994">
    <property type="entry name" value="INTEGRASE"/>
    <property type="match status" value="1"/>
</dbReference>
<dbReference type="InterPro" id="IPR043502">
    <property type="entry name" value="DNA/RNA_pol_sf"/>
</dbReference>
<dbReference type="CDD" id="cd09274">
    <property type="entry name" value="RNase_HI_RT_Ty3"/>
    <property type="match status" value="1"/>
</dbReference>
<dbReference type="InterPro" id="IPR012337">
    <property type="entry name" value="RNaseH-like_sf"/>
</dbReference>
<dbReference type="GO" id="GO:0008270">
    <property type="term" value="F:zinc ion binding"/>
    <property type="evidence" value="ECO:0007669"/>
    <property type="project" value="UniProtKB-KW"/>
</dbReference>
<evidence type="ECO:0000259" key="10">
    <source>
        <dbReference type="PROSITE" id="PS50158"/>
    </source>
</evidence>
<keyword evidence="4" id="KW-0255">Endonuclease</keyword>
<proteinExistence type="predicted"/>
<feature type="compositionally biased region" description="Basic and acidic residues" evidence="9">
    <location>
        <begin position="292"/>
        <end position="302"/>
    </location>
</feature>
<sequence>MLAVVYAFKKFRPYLVLSKSIVYTDHSALKYLLSKQDAKPRLLRWVLLLQEFNIIIRDKKGTKNLAADHLSRLKNPHKDVFENKDINETFPLETLGKISNKSTPWFADFANFHARNFIICADQIIRRCVHGKEAYDILKACHEGPTGGHHGANFTAKKVFDAGFFWPTIYRDAHNLVKSCDIFQRQGKISQRNEMPQNIIQVCEIFDVWGIDFMGPFPSSRGNRYILVTVDYFSKWVEAKALPTNDARVVVKFLKSLFAQFKTPRAIISDHLEEEDPEEEDPEEEESDDNAASEKEPSKGFDDTELSEEDETAVTPPPSRLHGARISIRPQTPMPPFSEARVAELLAMPTPPPSPLTLLSSPLPQIPSPSLSEVPEADIPPRKRLCFATPTTGFEVGDSSAAAARPSKDLYGFVDTNEAEASITRRHARTLHDTKRRMMIDVELVNLGCDRADIRAEIVALRDRGTLLEDAYIELYEDLLRSEARNESLEAHNRSLVARIETIETRMTEMEDQFQDTRDRAVSHMMRTQALEARAQIDTMEDASSRTSNNMTPEAVQAMIDQAMQRNSTNGNESHSSGGGPTRPVQSVRACSYSDFMKCQPLNFRGTEGVVGLSRWFEKMESLFHISSCGVENQETLKKKLTDKYCPKGKIKKLKIKLWNLKVRGNDVAAYTQRFHELALMCTKFLANETEKLDNDLMDQKLRTYAKRQNDNKRKANDSSRNNQQQQPHKKQNVARAYTAAPGEKKAYTGFLPLCTKCNYHHTGQCAPKCNNCKKYGHATRNCRVNVNNNNNNNRVHNMSTCFECGEPRHFKKDCPKLKNNGNENGNGGARGKAYVLGRGVITGARILNMVPTKKVDKTPYELWHRKVPNLSYLKVWGCEAHVKRHTAEKLEQRSVKCIFVGYPKETMGYYLYYPPENKVVVERYADFLEREFILQKESERTVELDDEDTIPSENTNEHPIEAESLAPIIEEDVVPSLVWGKYRIGIRRALVMLEILSRIFFLKLNLSDHREHKREVEIPDSS</sequence>
<feature type="region of interest" description="Disordered" evidence="9">
    <location>
        <begin position="353"/>
        <end position="377"/>
    </location>
</feature>
<dbReference type="Gene3D" id="3.30.420.10">
    <property type="entry name" value="Ribonuclease H-like superfamily/Ribonuclease H"/>
    <property type="match status" value="1"/>
</dbReference>
<keyword evidence="8" id="KW-0175">Coiled coil</keyword>
<evidence type="ECO:0000313" key="12">
    <source>
        <dbReference type="EMBL" id="GEU66495.1"/>
    </source>
</evidence>
<evidence type="ECO:0000256" key="4">
    <source>
        <dbReference type="ARBA" id="ARBA00022759"/>
    </source>
</evidence>
<keyword evidence="7" id="KW-0479">Metal-binding</keyword>
<keyword evidence="7" id="KW-0862">Zinc</keyword>
<evidence type="ECO:0000256" key="8">
    <source>
        <dbReference type="SAM" id="Coils"/>
    </source>
</evidence>
<dbReference type="InterPro" id="IPR041373">
    <property type="entry name" value="RT_RNaseH"/>
</dbReference>
<keyword evidence="7" id="KW-0863">Zinc-finger</keyword>
<dbReference type="GO" id="GO:0015074">
    <property type="term" value="P:DNA integration"/>
    <property type="evidence" value="ECO:0007669"/>
    <property type="project" value="InterPro"/>
</dbReference>
<dbReference type="SMART" id="SM00343">
    <property type="entry name" value="ZnF_C2HC"/>
    <property type="match status" value="2"/>
</dbReference>
<dbReference type="Pfam" id="PF17917">
    <property type="entry name" value="RT_RNaseH"/>
    <property type="match status" value="1"/>
</dbReference>
<dbReference type="InterPro" id="IPR041588">
    <property type="entry name" value="Integrase_H2C2"/>
</dbReference>
<evidence type="ECO:0000256" key="9">
    <source>
        <dbReference type="SAM" id="MobiDB-lite"/>
    </source>
</evidence>
<dbReference type="Pfam" id="PF00665">
    <property type="entry name" value="rve"/>
    <property type="match status" value="1"/>
</dbReference>